<sequence length="48" mass="5222">MLVSIILGVLIFGYAVFTLYRFVKRSKMGKCAGCALSEKCSTSCSPNK</sequence>
<evidence type="ECO:0000313" key="2">
    <source>
        <dbReference type="EMBL" id="QFF98423.1"/>
    </source>
</evidence>
<dbReference type="Pfam" id="PF12669">
    <property type="entry name" value="FeoB_associated"/>
    <property type="match status" value="1"/>
</dbReference>
<reference evidence="2 3" key="1">
    <citation type="submission" date="2018-07" db="EMBL/GenBank/DDBJ databases">
        <title>Complete genome sequence of Psychrobacillus sp. PB01, isolated from iceberg, and comparative genome analysis of Psychrobacillus strains.</title>
        <authorList>
            <person name="Lee P.C."/>
        </authorList>
    </citation>
    <scope>NUCLEOTIDE SEQUENCE [LARGE SCALE GENOMIC DNA]</scope>
    <source>
        <strain evidence="2 3">PB01</strain>
    </source>
</reference>
<dbReference type="AlphaFoldDB" id="A0A5J6SLP0"/>
<dbReference type="EMBL" id="CP031223">
    <property type="protein sequence ID" value="QFF98423.1"/>
    <property type="molecule type" value="Genomic_DNA"/>
</dbReference>
<feature type="transmembrane region" description="Helical" evidence="1">
    <location>
        <begin position="6"/>
        <end position="23"/>
    </location>
</feature>
<keyword evidence="1" id="KW-0812">Transmembrane</keyword>
<proteinExistence type="predicted"/>
<keyword evidence="1" id="KW-1133">Transmembrane helix</keyword>
<gene>
    <name evidence="2" type="ORF">PB01_06055</name>
</gene>
<dbReference type="OrthoDB" id="2326035at2"/>
<keyword evidence="1" id="KW-0472">Membrane</keyword>
<protein>
    <submittedName>
        <fullName evidence="2">FeoB-associated Cys-rich membrane protein</fullName>
    </submittedName>
</protein>
<name>A0A5J6SLP0_9BACI</name>
<dbReference type="Proteomes" id="UP000325517">
    <property type="component" value="Chromosome"/>
</dbReference>
<dbReference type="KEGG" id="psyo:PB01_06055"/>
<organism evidence="2 3">
    <name type="scientific">Psychrobacillus glaciei</name>
    <dbReference type="NCBI Taxonomy" id="2283160"/>
    <lineage>
        <taxon>Bacteria</taxon>
        <taxon>Bacillati</taxon>
        <taxon>Bacillota</taxon>
        <taxon>Bacilli</taxon>
        <taxon>Bacillales</taxon>
        <taxon>Bacillaceae</taxon>
        <taxon>Psychrobacillus</taxon>
    </lineage>
</organism>
<accession>A0A5J6SLP0</accession>
<evidence type="ECO:0000256" key="1">
    <source>
        <dbReference type="SAM" id="Phobius"/>
    </source>
</evidence>
<evidence type="ECO:0000313" key="3">
    <source>
        <dbReference type="Proteomes" id="UP000325517"/>
    </source>
</evidence>
<dbReference type="RefSeq" id="WP_151699365.1">
    <property type="nucleotide sequence ID" value="NZ_CP031223.1"/>
</dbReference>
<keyword evidence="3" id="KW-1185">Reference proteome</keyword>